<proteinExistence type="predicted"/>
<name>A0A9P5X3R9_9AGAR</name>
<sequence length="146" mass="16652">MEAKGQLLHGFYGDECKGVPIDLIEQYYGAEGPHLKHNPCQRGAGSLQDEEMEDATNEQVKSNAYPNAVPVPQKNCLFDEAELIVCKHQMKTLQKSGFTPEGYFILPDEWDKEYLPYEDIPVGRQGNFLRIILTHSIWLPRAEDWA</sequence>
<dbReference type="EMBL" id="MU151559">
    <property type="protein sequence ID" value="KAF9442842.1"/>
    <property type="molecule type" value="Genomic_DNA"/>
</dbReference>
<dbReference type="AlphaFoldDB" id="A0A9P5X3R9"/>
<reference evidence="1" key="1">
    <citation type="submission" date="2020-11" db="EMBL/GenBank/DDBJ databases">
        <authorList>
            <consortium name="DOE Joint Genome Institute"/>
            <person name="Ahrendt S."/>
            <person name="Riley R."/>
            <person name="Andreopoulos W."/>
            <person name="Labutti K."/>
            <person name="Pangilinan J."/>
            <person name="Ruiz-Duenas F.J."/>
            <person name="Barrasa J.M."/>
            <person name="Sanchez-Garcia M."/>
            <person name="Camarero S."/>
            <person name="Miyauchi S."/>
            <person name="Serrano A."/>
            <person name="Linde D."/>
            <person name="Babiker R."/>
            <person name="Drula E."/>
            <person name="Ayuso-Fernandez I."/>
            <person name="Pacheco R."/>
            <person name="Padilla G."/>
            <person name="Ferreira P."/>
            <person name="Barriuso J."/>
            <person name="Kellner H."/>
            <person name="Castanera R."/>
            <person name="Alfaro M."/>
            <person name="Ramirez L."/>
            <person name="Pisabarro A.G."/>
            <person name="Kuo A."/>
            <person name="Tritt A."/>
            <person name="Lipzen A."/>
            <person name="He G."/>
            <person name="Yan M."/>
            <person name="Ng V."/>
            <person name="Cullen D."/>
            <person name="Martin F."/>
            <person name="Rosso M.-N."/>
            <person name="Henrissat B."/>
            <person name="Hibbett D."/>
            <person name="Martinez A.T."/>
            <person name="Grigoriev I.V."/>
        </authorList>
    </citation>
    <scope>NUCLEOTIDE SEQUENCE</scope>
    <source>
        <strain evidence="1">MF-IS2</strain>
    </source>
</reference>
<accession>A0A9P5X3R9</accession>
<keyword evidence="2" id="KW-1185">Reference proteome</keyword>
<organism evidence="1 2">
    <name type="scientific">Macrolepiota fuliginosa MF-IS2</name>
    <dbReference type="NCBI Taxonomy" id="1400762"/>
    <lineage>
        <taxon>Eukaryota</taxon>
        <taxon>Fungi</taxon>
        <taxon>Dikarya</taxon>
        <taxon>Basidiomycota</taxon>
        <taxon>Agaricomycotina</taxon>
        <taxon>Agaricomycetes</taxon>
        <taxon>Agaricomycetidae</taxon>
        <taxon>Agaricales</taxon>
        <taxon>Agaricineae</taxon>
        <taxon>Agaricaceae</taxon>
        <taxon>Macrolepiota</taxon>
    </lineage>
</organism>
<protein>
    <submittedName>
        <fullName evidence="1">Uncharacterized protein</fullName>
    </submittedName>
</protein>
<evidence type="ECO:0000313" key="1">
    <source>
        <dbReference type="EMBL" id="KAF9442842.1"/>
    </source>
</evidence>
<gene>
    <name evidence="1" type="ORF">P691DRAFT_680693</name>
</gene>
<comment type="caution">
    <text evidence="1">The sequence shown here is derived from an EMBL/GenBank/DDBJ whole genome shotgun (WGS) entry which is preliminary data.</text>
</comment>
<dbReference type="OrthoDB" id="3353107at2759"/>
<dbReference type="Proteomes" id="UP000807342">
    <property type="component" value="Unassembled WGS sequence"/>
</dbReference>
<evidence type="ECO:0000313" key="2">
    <source>
        <dbReference type="Proteomes" id="UP000807342"/>
    </source>
</evidence>